<feature type="signal peptide" evidence="19">
    <location>
        <begin position="1"/>
        <end position="26"/>
    </location>
</feature>
<evidence type="ECO:0000256" key="18">
    <source>
        <dbReference type="SAM" id="Phobius"/>
    </source>
</evidence>
<dbReference type="AlphaFoldDB" id="A0A067L3A3"/>
<evidence type="ECO:0000256" key="9">
    <source>
        <dbReference type="ARBA" id="ARBA00022840"/>
    </source>
</evidence>
<keyword evidence="8 17" id="KW-0418">Kinase</keyword>
<keyword evidence="13" id="KW-0675">Receptor</keyword>
<keyword evidence="11 18" id="KW-0472">Membrane</keyword>
<dbReference type="InterPro" id="IPR003609">
    <property type="entry name" value="Pan_app"/>
</dbReference>
<comment type="subcellular location">
    <subcellularLocation>
        <location evidence="1">Membrane</location>
        <topology evidence="1">Single-pass type I membrane protein</topology>
    </subcellularLocation>
</comment>
<dbReference type="GO" id="GO:0005524">
    <property type="term" value="F:ATP binding"/>
    <property type="evidence" value="ECO:0007669"/>
    <property type="project" value="UniProtKB-KW"/>
</dbReference>
<dbReference type="SMART" id="SM00108">
    <property type="entry name" value="B_lectin"/>
    <property type="match status" value="1"/>
</dbReference>
<dbReference type="PANTHER" id="PTHR32444">
    <property type="entry name" value="BULB-TYPE LECTIN DOMAIN-CONTAINING PROTEIN"/>
    <property type="match status" value="1"/>
</dbReference>
<dbReference type="InterPro" id="IPR008271">
    <property type="entry name" value="Ser/Thr_kinase_AS"/>
</dbReference>
<name>A0A067L3A3_JATCU</name>
<dbReference type="Pfam" id="PF11883">
    <property type="entry name" value="DUF3403"/>
    <property type="match status" value="1"/>
</dbReference>
<dbReference type="FunFam" id="3.30.200.20:FF:000195">
    <property type="entry name" value="G-type lectin S-receptor-like serine/threonine-protein kinase"/>
    <property type="match status" value="1"/>
</dbReference>
<dbReference type="InterPro" id="IPR021820">
    <property type="entry name" value="S-locus_recpt_kinase_C"/>
</dbReference>
<gene>
    <name evidence="23" type="ORF">JCGZ_00737</name>
</gene>
<dbReference type="Gene3D" id="2.90.10.10">
    <property type="entry name" value="Bulb-type lectin domain"/>
    <property type="match status" value="1"/>
</dbReference>
<dbReference type="Pfam" id="PF01453">
    <property type="entry name" value="B_lectin"/>
    <property type="match status" value="1"/>
</dbReference>
<dbReference type="SUPFAM" id="SSF56112">
    <property type="entry name" value="Protein kinase-like (PK-like)"/>
    <property type="match status" value="1"/>
</dbReference>
<keyword evidence="9 17" id="KW-0067">ATP-binding</keyword>
<keyword evidence="6 19" id="KW-0732">Signal</keyword>
<evidence type="ECO:0000259" key="21">
    <source>
        <dbReference type="PROSITE" id="PS50927"/>
    </source>
</evidence>
<dbReference type="PANTHER" id="PTHR32444:SF183">
    <property type="entry name" value="APPLE DOMAIN-CONTAINING PROTEIN"/>
    <property type="match status" value="1"/>
</dbReference>
<dbReference type="CDD" id="cd00028">
    <property type="entry name" value="B_lectin"/>
    <property type="match status" value="1"/>
</dbReference>
<keyword evidence="2 17" id="KW-0723">Serine/threonine-protein kinase</keyword>
<keyword evidence="4 17" id="KW-0808">Transferase</keyword>
<evidence type="ECO:0000256" key="15">
    <source>
        <dbReference type="ARBA" id="ARBA00047899"/>
    </source>
</evidence>
<evidence type="ECO:0000259" key="20">
    <source>
        <dbReference type="PROSITE" id="PS50011"/>
    </source>
</evidence>
<dbReference type="Pfam" id="PF08276">
    <property type="entry name" value="PAN_2"/>
    <property type="match status" value="1"/>
</dbReference>
<evidence type="ECO:0000313" key="24">
    <source>
        <dbReference type="Proteomes" id="UP000027138"/>
    </source>
</evidence>
<dbReference type="FunFam" id="3.50.4.10:FF:000002">
    <property type="entry name" value="G-type lectin S-receptor-like serine/threonine-protein kinase"/>
    <property type="match status" value="1"/>
</dbReference>
<evidence type="ECO:0000256" key="7">
    <source>
        <dbReference type="ARBA" id="ARBA00022741"/>
    </source>
</evidence>
<sequence length="827" mass="93035">MERLCKFLTFCFYLLLITAISTVADTLNITRSIRDDDGLVSAGGSFRLGFFSPLGTSKNKYLGIWYNNLPGQTVVWVANREIPITDSSGVLRISDQGMLVLTVGNGSIIWSSNSTRASRNPIAQLLDSGNLVVKNEGDDNPENYLWQSFDYPTDTFLPGMKLGWNREKGLGRYLTPWKTSDNPARGNFSCGVDAAGYPQLVVRKNSKLVFRAGSWNGLRFSGAPGLKPNSIYTFGFVLNEKELYYHYELRNSSLLSRSMINNVNGLFQRFLWNEQTREWRLYSTVQMDNCDQYALCGSYGSCNINNSPTCSCLEGFEPKVPKEWDTVDWSSGCVRKIPLNCAGDGFRRYSAVKLPDTQKSWYNKSMNLEECRTMCLKNCSCIAYTNLDIRGGGSGCLIWYDDLLDTRHLDENGQDIYIRMAASEIAFDENMKTKSKSNKTRIILSTVLPAGMLLLGLTMLVCLWKKKQQKHRIKTGIVDRNAYDNTKEEELELPLFDFNTIASATDNFSINNKLGEGGFGPVFKGTLKDGQEIAVKRLSKNSNQGLNEFKNEVMHIAKLQHRNLVKLLGCCIESEEKMLVYEFMPNTSLDCFLFDEKQSKLLDWPARYQIINGIARGLLYLHQDSRLRIIHRDLKAGNMLLDYEMNPKISDFGLARSFGGNETEANTNKVVGTYGYMSPEYAIEGIYSVKSDVFSFGVIVLEIVSGKRNRGFSHEDHDLNLLGHAWQLHKEGRSIELIDTSLRNSYNLSEVLRSVHVGLLCVQGSIEDRPSMSAVVYMLGSEGALPEPKLPGFFTERDLIELEANSTTRKHTASSTNGLTITVLDAR</sequence>
<evidence type="ECO:0000259" key="22">
    <source>
        <dbReference type="PROSITE" id="PS50948"/>
    </source>
</evidence>
<dbReference type="InterPro" id="IPR036426">
    <property type="entry name" value="Bulb-type_lectin_dom_sf"/>
</dbReference>
<dbReference type="InterPro" id="IPR000858">
    <property type="entry name" value="S_locus_glycoprot_dom"/>
</dbReference>
<dbReference type="Pfam" id="PF00954">
    <property type="entry name" value="S_locus_glycop"/>
    <property type="match status" value="1"/>
</dbReference>
<comment type="catalytic activity">
    <reaction evidence="16 17">
        <text>L-seryl-[protein] + ATP = O-phospho-L-seryl-[protein] + ADP + H(+)</text>
        <dbReference type="Rhea" id="RHEA:17989"/>
        <dbReference type="Rhea" id="RHEA-COMP:9863"/>
        <dbReference type="Rhea" id="RHEA-COMP:11604"/>
        <dbReference type="ChEBI" id="CHEBI:15378"/>
        <dbReference type="ChEBI" id="CHEBI:29999"/>
        <dbReference type="ChEBI" id="CHEBI:30616"/>
        <dbReference type="ChEBI" id="CHEBI:83421"/>
        <dbReference type="ChEBI" id="CHEBI:456216"/>
        <dbReference type="EC" id="2.7.11.1"/>
    </reaction>
</comment>
<evidence type="ECO:0000256" key="5">
    <source>
        <dbReference type="ARBA" id="ARBA00022692"/>
    </source>
</evidence>
<dbReference type="InterPro" id="IPR001480">
    <property type="entry name" value="Bulb-type_lectin_dom"/>
</dbReference>
<evidence type="ECO:0000256" key="1">
    <source>
        <dbReference type="ARBA" id="ARBA00004479"/>
    </source>
</evidence>
<dbReference type="Gene3D" id="1.10.510.10">
    <property type="entry name" value="Transferase(Phosphotransferase) domain 1"/>
    <property type="match status" value="1"/>
</dbReference>
<dbReference type="Gene3D" id="3.50.4.10">
    <property type="entry name" value="Hepatocyte Growth Factor"/>
    <property type="match status" value="1"/>
</dbReference>
<dbReference type="OrthoDB" id="844127at2759"/>
<keyword evidence="14" id="KW-0325">Glycoprotein</keyword>
<dbReference type="EC" id="2.7.11.1" evidence="17"/>
<protein>
    <recommendedName>
        <fullName evidence="17">Receptor-like serine/threonine-protein kinase</fullName>
        <ecNumber evidence="17">2.7.11.1</ecNumber>
    </recommendedName>
</protein>
<evidence type="ECO:0000256" key="8">
    <source>
        <dbReference type="ARBA" id="ARBA00022777"/>
    </source>
</evidence>
<feature type="domain" description="Apple" evidence="22">
    <location>
        <begin position="341"/>
        <end position="421"/>
    </location>
</feature>
<feature type="domain" description="Protein kinase" evidence="20">
    <location>
        <begin position="508"/>
        <end position="790"/>
    </location>
</feature>
<keyword evidence="12" id="KW-1015">Disulfide bond</keyword>
<evidence type="ECO:0000256" key="16">
    <source>
        <dbReference type="ARBA" id="ARBA00048679"/>
    </source>
</evidence>
<dbReference type="InterPro" id="IPR024171">
    <property type="entry name" value="SRK-like_kinase"/>
</dbReference>
<dbReference type="FunFam" id="1.10.510.10:FF:000060">
    <property type="entry name" value="G-type lectin S-receptor-like serine/threonine-protein kinase"/>
    <property type="match status" value="1"/>
</dbReference>
<evidence type="ECO:0000256" key="11">
    <source>
        <dbReference type="ARBA" id="ARBA00023136"/>
    </source>
</evidence>
<keyword evidence="24" id="KW-1185">Reference proteome</keyword>
<keyword evidence="7 17" id="KW-0547">Nucleotide-binding</keyword>
<evidence type="ECO:0000313" key="23">
    <source>
        <dbReference type="EMBL" id="KDP38980.1"/>
    </source>
</evidence>
<dbReference type="SMART" id="SM00473">
    <property type="entry name" value="PAN_AP"/>
    <property type="match status" value="1"/>
</dbReference>
<keyword evidence="3" id="KW-0597">Phosphoprotein</keyword>
<dbReference type="GO" id="GO:0004674">
    <property type="term" value="F:protein serine/threonine kinase activity"/>
    <property type="evidence" value="ECO:0007669"/>
    <property type="project" value="UniProtKB-KW"/>
</dbReference>
<dbReference type="Pfam" id="PF07714">
    <property type="entry name" value="PK_Tyr_Ser-Thr"/>
    <property type="match status" value="1"/>
</dbReference>
<comment type="catalytic activity">
    <reaction evidence="15 17">
        <text>L-threonyl-[protein] + ATP = O-phospho-L-threonyl-[protein] + ADP + H(+)</text>
        <dbReference type="Rhea" id="RHEA:46608"/>
        <dbReference type="Rhea" id="RHEA-COMP:11060"/>
        <dbReference type="Rhea" id="RHEA-COMP:11605"/>
        <dbReference type="ChEBI" id="CHEBI:15378"/>
        <dbReference type="ChEBI" id="CHEBI:30013"/>
        <dbReference type="ChEBI" id="CHEBI:30616"/>
        <dbReference type="ChEBI" id="CHEBI:61977"/>
        <dbReference type="ChEBI" id="CHEBI:456216"/>
        <dbReference type="EC" id="2.7.11.1"/>
    </reaction>
</comment>
<evidence type="ECO:0000256" key="6">
    <source>
        <dbReference type="ARBA" id="ARBA00022729"/>
    </source>
</evidence>
<accession>A0A067L3A3</accession>
<keyword evidence="10 18" id="KW-1133">Transmembrane helix</keyword>
<dbReference type="Gene3D" id="3.30.200.20">
    <property type="entry name" value="Phosphorylase Kinase, domain 1"/>
    <property type="match status" value="1"/>
</dbReference>
<evidence type="ECO:0000256" key="3">
    <source>
        <dbReference type="ARBA" id="ARBA00022553"/>
    </source>
</evidence>
<evidence type="ECO:0000256" key="10">
    <source>
        <dbReference type="ARBA" id="ARBA00022989"/>
    </source>
</evidence>
<evidence type="ECO:0000256" key="13">
    <source>
        <dbReference type="ARBA" id="ARBA00023170"/>
    </source>
</evidence>
<dbReference type="PROSITE" id="PS00108">
    <property type="entry name" value="PROTEIN_KINASE_ST"/>
    <property type="match status" value="1"/>
</dbReference>
<evidence type="ECO:0000256" key="2">
    <source>
        <dbReference type="ARBA" id="ARBA00022527"/>
    </source>
</evidence>
<dbReference type="GO" id="GO:0048544">
    <property type="term" value="P:recognition of pollen"/>
    <property type="evidence" value="ECO:0007669"/>
    <property type="project" value="InterPro"/>
</dbReference>
<dbReference type="InterPro" id="IPR000719">
    <property type="entry name" value="Prot_kinase_dom"/>
</dbReference>
<dbReference type="CDD" id="cd14066">
    <property type="entry name" value="STKc_IRAK"/>
    <property type="match status" value="1"/>
</dbReference>
<evidence type="ECO:0000256" key="4">
    <source>
        <dbReference type="ARBA" id="ARBA00022679"/>
    </source>
</evidence>
<dbReference type="GO" id="GO:0106310">
    <property type="term" value="F:protein serine kinase activity"/>
    <property type="evidence" value="ECO:0007669"/>
    <property type="project" value="RHEA"/>
</dbReference>
<dbReference type="Proteomes" id="UP000027138">
    <property type="component" value="Unassembled WGS sequence"/>
</dbReference>
<evidence type="ECO:0000256" key="12">
    <source>
        <dbReference type="ARBA" id="ARBA00023157"/>
    </source>
</evidence>
<comment type="similarity">
    <text evidence="17">Belongs to the protein kinase superfamily. Ser/Thr protein kinase family.</text>
</comment>
<evidence type="ECO:0000256" key="14">
    <source>
        <dbReference type="ARBA" id="ARBA00023180"/>
    </source>
</evidence>
<dbReference type="PROSITE" id="PS50927">
    <property type="entry name" value="BULB_LECTIN"/>
    <property type="match status" value="1"/>
</dbReference>
<dbReference type="GO" id="GO:0016020">
    <property type="term" value="C:membrane"/>
    <property type="evidence" value="ECO:0007669"/>
    <property type="project" value="UniProtKB-SubCell"/>
</dbReference>
<keyword evidence="5 18" id="KW-0812">Transmembrane</keyword>
<reference evidence="23 24" key="1">
    <citation type="journal article" date="2014" name="PLoS ONE">
        <title>Global Analysis of Gene Expression Profiles in Physic Nut (Jatropha curcas L.) Seedlings Exposed to Salt Stress.</title>
        <authorList>
            <person name="Zhang L."/>
            <person name="Zhang C."/>
            <person name="Wu P."/>
            <person name="Chen Y."/>
            <person name="Li M."/>
            <person name="Jiang H."/>
            <person name="Wu G."/>
        </authorList>
    </citation>
    <scope>NUCLEOTIDE SEQUENCE [LARGE SCALE GENOMIC DNA]</scope>
    <source>
        <strain evidence="24">cv. GZQX0401</strain>
        <tissue evidence="23">Young leaves</tissue>
    </source>
</reference>
<feature type="chain" id="PRO_5001640109" description="Receptor-like serine/threonine-protein kinase" evidence="19">
    <location>
        <begin position="27"/>
        <end position="827"/>
    </location>
</feature>
<dbReference type="InterPro" id="IPR001245">
    <property type="entry name" value="Ser-Thr/Tyr_kinase_cat_dom"/>
</dbReference>
<dbReference type="CDD" id="cd01098">
    <property type="entry name" value="PAN_AP_plant"/>
    <property type="match status" value="1"/>
</dbReference>
<dbReference type="PROSITE" id="PS50011">
    <property type="entry name" value="PROTEIN_KINASE_DOM"/>
    <property type="match status" value="1"/>
</dbReference>
<dbReference type="PIRSF" id="PIRSF000641">
    <property type="entry name" value="SRK"/>
    <property type="match status" value="1"/>
</dbReference>
<dbReference type="FunFam" id="2.90.10.10:FF:000004">
    <property type="entry name" value="G-type lectin S-receptor-like serine/threonine-protein kinase"/>
    <property type="match status" value="1"/>
</dbReference>
<dbReference type="EMBL" id="KK914353">
    <property type="protein sequence ID" value="KDP38980.1"/>
    <property type="molecule type" value="Genomic_DNA"/>
</dbReference>
<dbReference type="SMART" id="SM00220">
    <property type="entry name" value="S_TKc"/>
    <property type="match status" value="1"/>
</dbReference>
<evidence type="ECO:0000256" key="19">
    <source>
        <dbReference type="SAM" id="SignalP"/>
    </source>
</evidence>
<evidence type="ECO:0000256" key="17">
    <source>
        <dbReference type="PIRNR" id="PIRNR000641"/>
    </source>
</evidence>
<organism evidence="23 24">
    <name type="scientific">Jatropha curcas</name>
    <name type="common">Barbados nut</name>
    <dbReference type="NCBI Taxonomy" id="180498"/>
    <lineage>
        <taxon>Eukaryota</taxon>
        <taxon>Viridiplantae</taxon>
        <taxon>Streptophyta</taxon>
        <taxon>Embryophyta</taxon>
        <taxon>Tracheophyta</taxon>
        <taxon>Spermatophyta</taxon>
        <taxon>Magnoliopsida</taxon>
        <taxon>eudicotyledons</taxon>
        <taxon>Gunneridae</taxon>
        <taxon>Pentapetalae</taxon>
        <taxon>rosids</taxon>
        <taxon>fabids</taxon>
        <taxon>Malpighiales</taxon>
        <taxon>Euphorbiaceae</taxon>
        <taxon>Crotonoideae</taxon>
        <taxon>Jatropheae</taxon>
        <taxon>Jatropha</taxon>
    </lineage>
</organism>
<dbReference type="PROSITE" id="PS50948">
    <property type="entry name" value="PAN"/>
    <property type="match status" value="1"/>
</dbReference>
<proteinExistence type="inferred from homology"/>
<feature type="domain" description="Bulb-type lectin" evidence="21">
    <location>
        <begin position="24"/>
        <end position="146"/>
    </location>
</feature>
<feature type="transmembrane region" description="Helical" evidence="18">
    <location>
        <begin position="442"/>
        <end position="464"/>
    </location>
</feature>
<dbReference type="SUPFAM" id="SSF51110">
    <property type="entry name" value="alpha-D-mannose-specific plant lectins"/>
    <property type="match status" value="1"/>
</dbReference>
<dbReference type="InterPro" id="IPR011009">
    <property type="entry name" value="Kinase-like_dom_sf"/>
</dbReference>